<protein>
    <submittedName>
        <fullName evidence="1">Uncharacterized protein</fullName>
    </submittedName>
</protein>
<organism evidence="1">
    <name type="scientific">marine metagenome</name>
    <dbReference type="NCBI Taxonomy" id="408172"/>
    <lineage>
        <taxon>unclassified sequences</taxon>
        <taxon>metagenomes</taxon>
        <taxon>ecological metagenomes</taxon>
    </lineage>
</organism>
<reference evidence="1" key="1">
    <citation type="submission" date="2018-05" db="EMBL/GenBank/DDBJ databases">
        <authorList>
            <person name="Lanie J.A."/>
            <person name="Ng W.-L."/>
            <person name="Kazmierczak K.M."/>
            <person name="Andrzejewski T.M."/>
            <person name="Davidsen T.M."/>
            <person name="Wayne K.J."/>
            <person name="Tettelin H."/>
            <person name="Glass J.I."/>
            <person name="Rusch D."/>
            <person name="Podicherti R."/>
            <person name="Tsui H.-C.T."/>
            <person name="Winkler M.E."/>
        </authorList>
    </citation>
    <scope>NUCLEOTIDE SEQUENCE</scope>
</reference>
<sequence length="56" mass="6663">MDVNKYCDFTLTLASCYTLQLTDKFKDCKFEIHISIDNVNEELLYPLYVDDKILCY</sequence>
<accession>A0A382DBL8</accession>
<proteinExistence type="predicted"/>
<dbReference type="EMBL" id="UINC01038424">
    <property type="protein sequence ID" value="SVB35422.1"/>
    <property type="molecule type" value="Genomic_DNA"/>
</dbReference>
<evidence type="ECO:0000313" key="1">
    <source>
        <dbReference type="EMBL" id="SVB35422.1"/>
    </source>
</evidence>
<gene>
    <name evidence="1" type="ORF">METZ01_LOCUS188276</name>
</gene>
<dbReference type="AlphaFoldDB" id="A0A382DBL8"/>
<feature type="non-terminal residue" evidence="1">
    <location>
        <position position="56"/>
    </location>
</feature>
<name>A0A382DBL8_9ZZZZ</name>